<dbReference type="PROSITE" id="PS50922">
    <property type="entry name" value="TLC"/>
    <property type="match status" value="1"/>
</dbReference>
<name>A0ABR4B3B6_9LECA</name>
<feature type="domain" description="TLC" evidence="9">
    <location>
        <begin position="101"/>
        <end position="337"/>
    </location>
</feature>
<keyword evidence="5 6" id="KW-0472">Membrane</keyword>
<feature type="transmembrane region" description="Helical" evidence="8">
    <location>
        <begin position="225"/>
        <end position="245"/>
    </location>
</feature>
<feature type="transmembrane region" description="Helical" evidence="8">
    <location>
        <begin position="110"/>
        <end position="131"/>
    </location>
</feature>
<comment type="similarity">
    <text evidence="2">Belongs to the sphingosine N-acyltransferase family.</text>
</comment>
<evidence type="ECO:0000256" key="5">
    <source>
        <dbReference type="ARBA" id="ARBA00023136"/>
    </source>
</evidence>
<dbReference type="Pfam" id="PF03798">
    <property type="entry name" value="TRAM_LAG1_CLN8"/>
    <property type="match status" value="1"/>
</dbReference>
<feature type="transmembrane region" description="Helical" evidence="8">
    <location>
        <begin position="18"/>
        <end position="35"/>
    </location>
</feature>
<evidence type="ECO:0000313" key="11">
    <source>
        <dbReference type="Proteomes" id="UP001590951"/>
    </source>
</evidence>
<evidence type="ECO:0000313" key="10">
    <source>
        <dbReference type="EMBL" id="KAL2051501.1"/>
    </source>
</evidence>
<proteinExistence type="inferred from homology"/>
<keyword evidence="11" id="KW-1185">Reference proteome</keyword>
<feature type="transmembrane region" description="Helical" evidence="8">
    <location>
        <begin position="176"/>
        <end position="194"/>
    </location>
</feature>
<dbReference type="SMART" id="SM00724">
    <property type="entry name" value="TLC"/>
    <property type="match status" value="1"/>
</dbReference>
<evidence type="ECO:0000259" key="9">
    <source>
        <dbReference type="PROSITE" id="PS50922"/>
    </source>
</evidence>
<feature type="transmembrane region" description="Helical" evidence="8">
    <location>
        <begin position="200"/>
        <end position="218"/>
    </location>
</feature>
<feature type="transmembrane region" description="Helical" evidence="8">
    <location>
        <begin position="67"/>
        <end position="89"/>
    </location>
</feature>
<evidence type="ECO:0000256" key="4">
    <source>
        <dbReference type="ARBA" id="ARBA00022989"/>
    </source>
</evidence>
<dbReference type="PANTHER" id="PTHR12560:SF0">
    <property type="entry name" value="LD18904P"/>
    <property type="match status" value="1"/>
</dbReference>
<keyword evidence="4 8" id="KW-1133">Transmembrane helix</keyword>
<dbReference type="InterPro" id="IPR016439">
    <property type="entry name" value="Lag1/Lac1-like"/>
</dbReference>
<reference evidence="10 11" key="1">
    <citation type="submission" date="2024-09" db="EMBL/GenBank/DDBJ databases">
        <title>Rethinking Asexuality: The Enigmatic Case of Functional Sexual Genes in Lepraria (Stereocaulaceae).</title>
        <authorList>
            <person name="Doellman M."/>
            <person name="Sun Y."/>
            <person name="Barcenas-Pena A."/>
            <person name="Lumbsch H.T."/>
            <person name="Grewe F."/>
        </authorList>
    </citation>
    <scope>NUCLEOTIDE SEQUENCE [LARGE SCALE GENOMIC DNA]</scope>
    <source>
        <strain evidence="10 11">Grewe 0041</strain>
    </source>
</reference>
<evidence type="ECO:0000256" key="1">
    <source>
        <dbReference type="ARBA" id="ARBA00004141"/>
    </source>
</evidence>
<gene>
    <name evidence="10" type="ORF">ABVK25_008163</name>
</gene>
<evidence type="ECO:0000256" key="6">
    <source>
        <dbReference type="PROSITE-ProRule" id="PRU00205"/>
    </source>
</evidence>
<organism evidence="10 11">
    <name type="scientific">Lepraria finkii</name>
    <dbReference type="NCBI Taxonomy" id="1340010"/>
    <lineage>
        <taxon>Eukaryota</taxon>
        <taxon>Fungi</taxon>
        <taxon>Dikarya</taxon>
        <taxon>Ascomycota</taxon>
        <taxon>Pezizomycotina</taxon>
        <taxon>Lecanoromycetes</taxon>
        <taxon>OSLEUM clade</taxon>
        <taxon>Lecanoromycetidae</taxon>
        <taxon>Lecanorales</taxon>
        <taxon>Lecanorineae</taxon>
        <taxon>Stereocaulaceae</taxon>
        <taxon>Lepraria</taxon>
    </lineage>
</organism>
<accession>A0ABR4B3B6</accession>
<keyword evidence="3 6" id="KW-0812">Transmembrane</keyword>
<dbReference type="InterPro" id="IPR006634">
    <property type="entry name" value="TLC-dom"/>
</dbReference>
<evidence type="ECO:0000256" key="2">
    <source>
        <dbReference type="ARBA" id="ARBA00009808"/>
    </source>
</evidence>
<feature type="transmembrane region" description="Helical" evidence="8">
    <location>
        <begin position="308"/>
        <end position="329"/>
    </location>
</feature>
<feature type="compositionally biased region" description="Polar residues" evidence="7">
    <location>
        <begin position="387"/>
        <end position="398"/>
    </location>
</feature>
<sequence length="425" mass="49353">MAVRHEHLFANWTTRKQIVVSWSLILAVSSIHTFFPHVRRYTRLFYELPYPDGEGQHVQGSDDGLFVLGWLVLMTALRATIIEGVYQFVTWLRIMSHKARMRFAEQAFLLLYYGTSFALGMHLLMESSYWLNFEELWSTWPSCQISGELKWYYLVQLSFWLQQLLAINLEKRRKDFSQMFTHHIVTSFLMYVAYTYRWTKVGHVVLVIMDVVDFLLPLAKMLKYLHYEAACNTMFAIFLSTWLVVRHGIYNWLCYSIARDVPRVMPFACYSGATQEVEADPDKLSLWRYVDPFFDQKGTICLDRSVKWLFLAFLLMLQVLSIVWFIMIIKVALSVLNGEAANDTRSGDEDEDDEEEEEYEEEVPEKRGEIQSNGKPIPSSSAKAKSTGSDPLTRQTGLFQRGTGRIRVPGSRDRKELIGRVGCNG</sequence>
<evidence type="ECO:0000256" key="8">
    <source>
        <dbReference type="SAM" id="Phobius"/>
    </source>
</evidence>
<dbReference type="PANTHER" id="PTHR12560">
    <property type="entry name" value="LONGEVITY ASSURANCE FACTOR 1 LAG1"/>
    <property type="match status" value="1"/>
</dbReference>
<evidence type="ECO:0000256" key="3">
    <source>
        <dbReference type="ARBA" id="ARBA00022692"/>
    </source>
</evidence>
<dbReference type="EMBL" id="JBHFEH010000034">
    <property type="protein sequence ID" value="KAL2051501.1"/>
    <property type="molecule type" value="Genomic_DNA"/>
</dbReference>
<protein>
    <recommendedName>
        <fullName evidence="9">TLC domain-containing protein</fullName>
    </recommendedName>
</protein>
<dbReference type="PIRSF" id="PIRSF005225">
    <property type="entry name" value="LAG1_LAC1"/>
    <property type="match status" value="1"/>
</dbReference>
<dbReference type="Proteomes" id="UP001590951">
    <property type="component" value="Unassembled WGS sequence"/>
</dbReference>
<feature type="region of interest" description="Disordered" evidence="7">
    <location>
        <begin position="341"/>
        <end position="411"/>
    </location>
</feature>
<comment type="subcellular location">
    <subcellularLocation>
        <location evidence="1">Membrane</location>
        <topology evidence="1">Multi-pass membrane protein</topology>
    </subcellularLocation>
</comment>
<evidence type="ECO:0000256" key="7">
    <source>
        <dbReference type="SAM" id="MobiDB-lite"/>
    </source>
</evidence>
<comment type="caution">
    <text evidence="10">The sequence shown here is derived from an EMBL/GenBank/DDBJ whole genome shotgun (WGS) entry which is preliminary data.</text>
</comment>
<feature type="compositionally biased region" description="Acidic residues" evidence="7">
    <location>
        <begin position="348"/>
        <end position="363"/>
    </location>
</feature>